<dbReference type="Pfam" id="PF17773">
    <property type="entry name" value="UPF0176_N"/>
    <property type="match status" value="1"/>
</dbReference>
<dbReference type="InterPro" id="IPR040503">
    <property type="entry name" value="TRHO_N"/>
</dbReference>
<organism evidence="3 4">
    <name type="scientific">Aulographum hederae CBS 113979</name>
    <dbReference type="NCBI Taxonomy" id="1176131"/>
    <lineage>
        <taxon>Eukaryota</taxon>
        <taxon>Fungi</taxon>
        <taxon>Dikarya</taxon>
        <taxon>Ascomycota</taxon>
        <taxon>Pezizomycotina</taxon>
        <taxon>Dothideomycetes</taxon>
        <taxon>Pleosporomycetidae</taxon>
        <taxon>Aulographales</taxon>
        <taxon>Aulographaceae</taxon>
    </lineage>
</organism>
<dbReference type="AlphaFoldDB" id="A0A6G1GS04"/>
<evidence type="ECO:0000256" key="1">
    <source>
        <dbReference type="SAM" id="MobiDB-lite"/>
    </source>
</evidence>
<keyword evidence="4" id="KW-1185">Reference proteome</keyword>
<evidence type="ECO:0000313" key="3">
    <source>
        <dbReference type="EMBL" id="KAF1983584.1"/>
    </source>
</evidence>
<dbReference type="EMBL" id="ML977174">
    <property type="protein sequence ID" value="KAF1983584.1"/>
    <property type="molecule type" value="Genomic_DNA"/>
</dbReference>
<dbReference type="Gene3D" id="3.40.250.10">
    <property type="entry name" value="Rhodanese-like domain"/>
    <property type="match status" value="1"/>
</dbReference>
<name>A0A6G1GS04_9PEZI</name>
<dbReference type="Pfam" id="PF12368">
    <property type="entry name" value="Rhodanese_C"/>
    <property type="match status" value="1"/>
</dbReference>
<evidence type="ECO:0000259" key="2">
    <source>
        <dbReference type="PROSITE" id="PS50206"/>
    </source>
</evidence>
<accession>A0A6G1GS04</accession>
<protein>
    <recommendedName>
        <fullName evidence="2">Rhodanese domain-containing protein</fullName>
    </recommendedName>
</protein>
<evidence type="ECO:0000313" key="4">
    <source>
        <dbReference type="Proteomes" id="UP000800041"/>
    </source>
</evidence>
<proteinExistence type="predicted"/>
<dbReference type="PANTHER" id="PTHR43268:SF6">
    <property type="entry name" value="THIOSULFATE SULFURTRANSFERASE_RHODANESE-LIKE DOMAIN-CONTAINING PROTEIN 2"/>
    <property type="match status" value="1"/>
</dbReference>
<feature type="compositionally biased region" description="Low complexity" evidence="1">
    <location>
        <begin position="9"/>
        <end position="26"/>
    </location>
</feature>
<dbReference type="InterPro" id="IPR020936">
    <property type="entry name" value="TrhO"/>
</dbReference>
<sequence>MPTTPTLPKPQSTSSSTPTSTFASSPQSYPCTCPHGPTSGTILLFYRYYAASPSLPFHHLPRTQSRDCLEELARWHERLWEELNLAGRGRVAGEGFNISVAGGREEVEEYIRGEGEGEGEEEDEEGRRGFWKPTRGCACVFGGERRVQVKNEITPMGVEGWVPRWELEDTDARGGGGGGVTSLEPRVWHRMCVGGEGGEGEREGEEVQLLDVRNHYESRIGYFVTGKGEPALRPGIRRFGQWPLFVRRMGGGGEGLFGELRRREGERSSFGQKLDGAGDEAGNGNGAGDGETRERKPQKQKRILTYCTGGIRCEKGVRYMQEKMNLGDNNVFTLKGGIAAYLSWVEEEIRAGRMTAADSLFKGKNYVFDARGAVGLEGAEPVSVCHGCGEKEGRLGKCREGGCHLVLVVCEGCEGKGVACCEDCGDIEAEERPEGAPRRICECERVREEELWRGRRPEKGKGQGWKTERRRVEMARRRAVTAIETIK</sequence>
<dbReference type="PROSITE" id="PS50206">
    <property type="entry name" value="RHODANESE_3"/>
    <property type="match status" value="1"/>
</dbReference>
<dbReference type="PANTHER" id="PTHR43268">
    <property type="entry name" value="THIOSULFATE SULFURTRANSFERASE/RHODANESE-LIKE DOMAIN-CONTAINING PROTEIN 2"/>
    <property type="match status" value="1"/>
</dbReference>
<feature type="region of interest" description="Disordered" evidence="1">
    <location>
        <begin position="261"/>
        <end position="299"/>
    </location>
</feature>
<feature type="compositionally biased region" description="Gly residues" evidence="1">
    <location>
        <begin position="279"/>
        <end position="289"/>
    </location>
</feature>
<reference evidence="3" key="1">
    <citation type="journal article" date="2020" name="Stud. Mycol.">
        <title>101 Dothideomycetes genomes: a test case for predicting lifestyles and emergence of pathogens.</title>
        <authorList>
            <person name="Haridas S."/>
            <person name="Albert R."/>
            <person name="Binder M."/>
            <person name="Bloem J."/>
            <person name="Labutti K."/>
            <person name="Salamov A."/>
            <person name="Andreopoulos B."/>
            <person name="Baker S."/>
            <person name="Barry K."/>
            <person name="Bills G."/>
            <person name="Bluhm B."/>
            <person name="Cannon C."/>
            <person name="Castanera R."/>
            <person name="Culley D."/>
            <person name="Daum C."/>
            <person name="Ezra D."/>
            <person name="Gonzalez J."/>
            <person name="Henrissat B."/>
            <person name="Kuo A."/>
            <person name="Liang C."/>
            <person name="Lipzen A."/>
            <person name="Lutzoni F."/>
            <person name="Magnuson J."/>
            <person name="Mondo S."/>
            <person name="Nolan M."/>
            <person name="Ohm R."/>
            <person name="Pangilinan J."/>
            <person name="Park H.-J."/>
            <person name="Ramirez L."/>
            <person name="Alfaro M."/>
            <person name="Sun H."/>
            <person name="Tritt A."/>
            <person name="Yoshinaga Y."/>
            <person name="Zwiers L.-H."/>
            <person name="Turgeon B."/>
            <person name="Goodwin S."/>
            <person name="Spatafora J."/>
            <person name="Crous P."/>
            <person name="Grigoriev I."/>
        </authorList>
    </citation>
    <scope>NUCLEOTIDE SEQUENCE</scope>
    <source>
        <strain evidence="3">CBS 113979</strain>
    </source>
</reference>
<dbReference type="InterPro" id="IPR001763">
    <property type="entry name" value="Rhodanese-like_dom"/>
</dbReference>
<dbReference type="InterPro" id="IPR036873">
    <property type="entry name" value="Rhodanese-like_dom_sf"/>
</dbReference>
<dbReference type="InterPro" id="IPR022111">
    <property type="entry name" value="Rhodanese_C"/>
</dbReference>
<feature type="region of interest" description="Disordered" evidence="1">
    <location>
        <begin position="1"/>
        <end position="28"/>
    </location>
</feature>
<dbReference type="OrthoDB" id="25002at2759"/>
<dbReference type="Gene3D" id="3.30.70.100">
    <property type="match status" value="1"/>
</dbReference>
<dbReference type="Proteomes" id="UP000800041">
    <property type="component" value="Unassembled WGS sequence"/>
</dbReference>
<feature type="domain" description="Rhodanese" evidence="2">
    <location>
        <begin position="203"/>
        <end position="350"/>
    </location>
</feature>
<gene>
    <name evidence="3" type="ORF">K402DRAFT_456547</name>
</gene>
<dbReference type="SUPFAM" id="SSF52821">
    <property type="entry name" value="Rhodanese/Cell cycle control phosphatase"/>
    <property type="match status" value="1"/>
</dbReference>